<accession>A0A8S9GCK8</accession>
<reference evidence="1" key="1">
    <citation type="submission" date="2019-12" db="EMBL/GenBank/DDBJ databases">
        <title>Genome sequencing and annotation of Brassica cretica.</title>
        <authorList>
            <person name="Studholme D.J."/>
            <person name="Sarris P.F."/>
        </authorList>
    </citation>
    <scope>NUCLEOTIDE SEQUENCE</scope>
    <source>
        <strain evidence="1">PFS-001/15</strain>
        <tissue evidence="1">Leaf</tissue>
    </source>
</reference>
<name>A0A8S9GCK8_BRACR</name>
<sequence>MGLVIMSRPISPNQESSRLLENPTGGDGYELEAGTVGDLGFQRGLSARLSDPFFSGQSPSEISPPLPLIALSQLNSRCSFVQYRISITRIDLRLLRLSYCCASKLGDEFWNTMIRISSSLTNYSFVRGEESVIES</sequence>
<gene>
    <name evidence="1" type="ORF">F2Q68_00029091</name>
</gene>
<protein>
    <submittedName>
        <fullName evidence="1">Uncharacterized protein</fullName>
    </submittedName>
</protein>
<dbReference type="AlphaFoldDB" id="A0A8S9GCK8"/>
<dbReference type="Proteomes" id="UP000712281">
    <property type="component" value="Unassembled WGS sequence"/>
</dbReference>
<proteinExistence type="predicted"/>
<comment type="caution">
    <text evidence="1">The sequence shown here is derived from an EMBL/GenBank/DDBJ whole genome shotgun (WGS) entry which is preliminary data.</text>
</comment>
<evidence type="ECO:0000313" key="1">
    <source>
        <dbReference type="EMBL" id="KAF2542086.1"/>
    </source>
</evidence>
<dbReference type="EMBL" id="QGKW02002005">
    <property type="protein sequence ID" value="KAF2542086.1"/>
    <property type="molecule type" value="Genomic_DNA"/>
</dbReference>
<organism evidence="1 2">
    <name type="scientific">Brassica cretica</name>
    <name type="common">Mustard</name>
    <dbReference type="NCBI Taxonomy" id="69181"/>
    <lineage>
        <taxon>Eukaryota</taxon>
        <taxon>Viridiplantae</taxon>
        <taxon>Streptophyta</taxon>
        <taxon>Embryophyta</taxon>
        <taxon>Tracheophyta</taxon>
        <taxon>Spermatophyta</taxon>
        <taxon>Magnoliopsida</taxon>
        <taxon>eudicotyledons</taxon>
        <taxon>Gunneridae</taxon>
        <taxon>Pentapetalae</taxon>
        <taxon>rosids</taxon>
        <taxon>malvids</taxon>
        <taxon>Brassicales</taxon>
        <taxon>Brassicaceae</taxon>
        <taxon>Brassiceae</taxon>
        <taxon>Brassica</taxon>
    </lineage>
</organism>
<evidence type="ECO:0000313" key="2">
    <source>
        <dbReference type="Proteomes" id="UP000712281"/>
    </source>
</evidence>